<dbReference type="GO" id="GO:0012505">
    <property type="term" value="C:endomembrane system"/>
    <property type="evidence" value="ECO:0007669"/>
    <property type="project" value="TreeGrafter"/>
</dbReference>
<evidence type="ECO:0000256" key="2">
    <source>
        <dbReference type="ARBA" id="ARBA00023180"/>
    </source>
</evidence>
<evidence type="ECO:0000256" key="3">
    <source>
        <dbReference type="SAM" id="Phobius"/>
    </source>
</evidence>
<dbReference type="Pfam" id="PF03088">
    <property type="entry name" value="Str_synth"/>
    <property type="match status" value="1"/>
</dbReference>
<evidence type="ECO:0000313" key="6">
    <source>
        <dbReference type="Proteomes" id="UP000708208"/>
    </source>
</evidence>
<keyword evidence="2" id="KW-0325">Glycoprotein</keyword>
<dbReference type="PANTHER" id="PTHR10426">
    <property type="entry name" value="STRICTOSIDINE SYNTHASE-RELATED"/>
    <property type="match status" value="1"/>
</dbReference>
<dbReference type="AlphaFoldDB" id="A0A8J2NVV2"/>
<gene>
    <name evidence="5" type="ORF">AFUS01_LOCUS5799</name>
</gene>
<evidence type="ECO:0000259" key="4">
    <source>
        <dbReference type="Pfam" id="PF03088"/>
    </source>
</evidence>
<reference evidence="5" key="1">
    <citation type="submission" date="2021-06" db="EMBL/GenBank/DDBJ databases">
        <authorList>
            <person name="Hodson N. C."/>
            <person name="Mongue J. A."/>
            <person name="Jaron S. K."/>
        </authorList>
    </citation>
    <scope>NUCLEOTIDE SEQUENCE</scope>
</reference>
<keyword evidence="3" id="KW-1133">Transmembrane helix</keyword>
<protein>
    <recommendedName>
        <fullName evidence="4">Strictosidine synthase conserved region domain-containing protein</fullName>
    </recommendedName>
</protein>
<feature type="domain" description="Strictosidine synthase conserved region" evidence="4">
    <location>
        <begin position="169"/>
        <end position="255"/>
    </location>
</feature>
<organism evidence="5 6">
    <name type="scientific">Allacma fusca</name>
    <dbReference type="NCBI Taxonomy" id="39272"/>
    <lineage>
        <taxon>Eukaryota</taxon>
        <taxon>Metazoa</taxon>
        <taxon>Ecdysozoa</taxon>
        <taxon>Arthropoda</taxon>
        <taxon>Hexapoda</taxon>
        <taxon>Collembola</taxon>
        <taxon>Symphypleona</taxon>
        <taxon>Sminthuridae</taxon>
        <taxon>Allacma</taxon>
    </lineage>
</organism>
<keyword evidence="6" id="KW-1185">Reference proteome</keyword>
<dbReference type="GO" id="GO:0016787">
    <property type="term" value="F:hydrolase activity"/>
    <property type="evidence" value="ECO:0007669"/>
    <property type="project" value="TreeGrafter"/>
</dbReference>
<proteinExistence type="predicted"/>
<dbReference type="OrthoDB" id="5307922at2759"/>
<dbReference type="Proteomes" id="UP000708208">
    <property type="component" value="Unassembled WGS sequence"/>
</dbReference>
<sequence>MGLPRPVLFLGRVLIDVTVFFFIIVLLPGLPPHTSFVSYSLTPPMSLEGKLTRNTKLSTAEPILDGEITGPESLAVRGNEIYTGLIGGDVIRVKGGKAEKVARFGQPCAGKLDEARCGRPLGLRFDRTGHLIVADAYYGLFKVNVDTEQVETLVSSNETIDGNSLMCSNDLDVSSSGDVYWTDSSTKYHLQNTLFELLGEPSGRFLKFDPKTKETTVLLKDLHFPNGVQLFPNEESVLISETARYRVLRYYLKGPKAGQKEIFLDGLPGSPDNIRSNGRGGFFISLVAPRYADAISLADIIAPSPLTRKFVARLMAMVDSSLSLIESIFSNPITQTAQYYIGHLEPIANVLPRHGFILEVNQKGEITASLQDSSGQVAHISQITVDQEGKTAYLGSPYNKKIWKINLESVRDNEHSIDVV</sequence>
<comment type="caution">
    <text evidence="5">The sequence shown here is derived from an EMBL/GenBank/DDBJ whole genome shotgun (WGS) entry which is preliminary data.</text>
</comment>
<dbReference type="EMBL" id="CAJVCH010037313">
    <property type="protein sequence ID" value="CAG7716280.1"/>
    <property type="molecule type" value="Genomic_DNA"/>
</dbReference>
<feature type="transmembrane region" description="Helical" evidence="3">
    <location>
        <begin position="7"/>
        <end position="30"/>
    </location>
</feature>
<evidence type="ECO:0000313" key="5">
    <source>
        <dbReference type="EMBL" id="CAG7716280.1"/>
    </source>
</evidence>
<evidence type="ECO:0000256" key="1">
    <source>
        <dbReference type="ARBA" id="ARBA00022553"/>
    </source>
</evidence>
<dbReference type="Pfam" id="PF20067">
    <property type="entry name" value="SSL_N"/>
    <property type="match status" value="1"/>
</dbReference>
<dbReference type="PANTHER" id="PTHR10426:SF88">
    <property type="entry name" value="ADIPOCYTE PLASMA MEMBRANE-ASSOCIATED PROTEIN HEMOMUCIN-RELATED"/>
    <property type="match status" value="1"/>
</dbReference>
<keyword evidence="3" id="KW-0472">Membrane</keyword>
<accession>A0A8J2NVV2</accession>
<keyword evidence="1" id="KW-0597">Phosphoprotein</keyword>
<keyword evidence="3" id="KW-0812">Transmembrane</keyword>
<dbReference type="InterPro" id="IPR018119">
    <property type="entry name" value="Strictosidine_synth_cons-reg"/>
</dbReference>
<name>A0A8J2NVV2_9HEXA</name>